<evidence type="ECO:0000313" key="2">
    <source>
        <dbReference type="Proteomes" id="UP000005519"/>
    </source>
</evidence>
<dbReference type="AlphaFoldDB" id="C9PRS1"/>
<evidence type="ECO:0000313" key="1">
    <source>
        <dbReference type="EMBL" id="EEX49648.1"/>
    </source>
</evidence>
<dbReference type="HOGENOM" id="CLU_139659_0_0_6"/>
<keyword evidence="2" id="KW-1185">Reference proteome</keyword>
<dbReference type="STRING" id="667128.HMPREF0621_1695"/>
<protein>
    <submittedName>
        <fullName evidence="1">Uncharacterized protein</fullName>
    </submittedName>
</protein>
<dbReference type="OrthoDB" id="2340053at2"/>
<dbReference type="EMBL" id="ACZR01000018">
    <property type="protein sequence ID" value="EEX49648.1"/>
    <property type="molecule type" value="Genomic_DNA"/>
</dbReference>
<comment type="caution">
    <text evidence="1">The sequence shown here is derived from an EMBL/GenBank/DDBJ whole genome shotgun (WGS) entry which is preliminary data.</text>
</comment>
<sequence>MIGNIILGAFVPLVVDKFKNSNKNETVDSLLDEHKKNKIRMEMAEADAKVLQEIAIARRIELAEEVQIEEYYDLEGKGNLGVEVKKDGGNLGISGTGKRVSKRIFKFSGVNRELLETTSQLSQATDNALS</sequence>
<organism evidence="1 2">
    <name type="scientific">Pasteurella dagmatis ATCC 43325</name>
    <dbReference type="NCBI Taxonomy" id="667128"/>
    <lineage>
        <taxon>Bacteria</taxon>
        <taxon>Pseudomonadati</taxon>
        <taxon>Pseudomonadota</taxon>
        <taxon>Gammaproteobacteria</taxon>
        <taxon>Pasteurellales</taxon>
        <taxon>Pasteurellaceae</taxon>
        <taxon>Pasteurella</taxon>
    </lineage>
</organism>
<name>C9PRS1_9PAST</name>
<dbReference type="Proteomes" id="UP000005519">
    <property type="component" value="Unassembled WGS sequence"/>
</dbReference>
<gene>
    <name evidence="1" type="ORF">HMPREF0621_1695</name>
</gene>
<dbReference type="RefSeq" id="WP_005762663.1">
    <property type="nucleotide sequence ID" value="NZ_GG704810.1"/>
</dbReference>
<accession>C9PRS1</accession>
<proteinExistence type="predicted"/>
<reference evidence="1 2" key="1">
    <citation type="submission" date="2009-10" db="EMBL/GenBank/DDBJ databases">
        <authorList>
            <person name="Muzny D."/>
            <person name="Qin X."/>
            <person name="Deng J."/>
            <person name="Jiang H."/>
            <person name="Liu Y."/>
            <person name="Qu J."/>
            <person name="Song X.-Z."/>
            <person name="Zhang L."/>
            <person name="Thornton R."/>
            <person name="Coyle M."/>
            <person name="Francisco L."/>
            <person name="Jackson L."/>
            <person name="Javaid M."/>
            <person name="Korchina V."/>
            <person name="Kovar C."/>
            <person name="Mata R."/>
            <person name="Mathew T."/>
            <person name="Ngo R."/>
            <person name="Nguyen L."/>
            <person name="Nguyen N."/>
            <person name="Okwuonu G."/>
            <person name="Ongeri F."/>
            <person name="Pham C."/>
            <person name="Simmons D."/>
            <person name="Wilczek-Boney K."/>
            <person name="Hale W."/>
            <person name="Jakkamsetti A."/>
            <person name="Pham P."/>
            <person name="Ruth R."/>
            <person name="San Lucas F."/>
            <person name="Warren J."/>
            <person name="Zhang J."/>
            <person name="Zhao Z."/>
            <person name="Zhou C."/>
            <person name="Zhu D."/>
            <person name="Lee S."/>
            <person name="Bess C."/>
            <person name="Blankenburg K."/>
            <person name="Forbes L."/>
            <person name="Fu Q."/>
            <person name="Gubbala S."/>
            <person name="Hirani K."/>
            <person name="Jayaseelan J.C."/>
            <person name="Lara F."/>
            <person name="Munidasa M."/>
            <person name="Palculict T."/>
            <person name="Patil S."/>
            <person name="Pu L.-L."/>
            <person name="Saada N."/>
            <person name="Tang L."/>
            <person name="Weissenberger G."/>
            <person name="Zhu Y."/>
            <person name="Hemphill L."/>
            <person name="Shang Y."/>
            <person name="Youmans B."/>
            <person name="Ayvaz T."/>
            <person name="Ross M."/>
            <person name="Santibanez J."/>
            <person name="Aqrawi P."/>
            <person name="Gross S."/>
            <person name="Joshi V."/>
            <person name="Fowler G."/>
            <person name="Nazareth L."/>
            <person name="Reid J."/>
            <person name="Worley K."/>
            <person name="Petrosino J."/>
            <person name="Highlander S."/>
            <person name="Gibbs R."/>
        </authorList>
    </citation>
    <scope>NUCLEOTIDE SEQUENCE [LARGE SCALE GENOMIC DNA]</scope>
    <source>
        <strain evidence="1 2">ATCC 43325</strain>
    </source>
</reference>